<dbReference type="Pfam" id="PF04506">
    <property type="entry name" value="Rft-1"/>
    <property type="match status" value="1"/>
</dbReference>
<comment type="caution">
    <text evidence="1">Lacks conserved residue(s) required for the propagation of feature annotation.</text>
</comment>
<protein>
    <recommendedName>
        <fullName evidence="1">Protein RFT1 homolog</fullName>
    </recommendedName>
</protein>
<dbReference type="AlphaFoldDB" id="A0A815JJM8"/>
<keyword evidence="1" id="KW-0812">Transmembrane</keyword>
<sequence length="88" mass="10334">MSSNENLLYSLIRSKTILNLNSKLLFGLINILVNGLIIRYVNLNIIGIANIRLKLYYTTILFISRESLRYNIPYLNNIRSIYHYINLI</sequence>
<dbReference type="GO" id="GO:0005789">
    <property type="term" value="C:endoplasmic reticulum membrane"/>
    <property type="evidence" value="ECO:0007669"/>
    <property type="project" value="UniProtKB-SubCell"/>
</dbReference>
<organism evidence="2 3">
    <name type="scientific">Rotaria sordida</name>
    <dbReference type="NCBI Taxonomy" id="392033"/>
    <lineage>
        <taxon>Eukaryota</taxon>
        <taxon>Metazoa</taxon>
        <taxon>Spiralia</taxon>
        <taxon>Gnathifera</taxon>
        <taxon>Rotifera</taxon>
        <taxon>Eurotatoria</taxon>
        <taxon>Bdelloidea</taxon>
        <taxon>Philodinida</taxon>
        <taxon>Philodinidae</taxon>
        <taxon>Rotaria</taxon>
    </lineage>
</organism>
<dbReference type="Proteomes" id="UP000663870">
    <property type="component" value="Unassembled WGS sequence"/>
</dbReference>
<feature type="non-terminal residue" evidence="2">
    <location>
        <position position="88"/>
    </location>
</feature>
<feature type="transmembrane region" description="Helical" evidence="1">
    <location>
        <begin position="24"/>
        <end position="42"/>
    </location>
</feature>
<keyword evidence="1" id="KW-1133">Transmembrane helix</keyword>
<reference evidence="2" key="1">
    <citation type="submission" date="2021-02" db="EMBL/GenBank/DDBJ databases">
        <authorList>
            <person name="Nowell W R."/>
        </authorList>
    </citation>
    <scope>NUCLEOTIDE SEQUENCE</scope>
</reference>
<proteinExistence type="inferred from homology"/>
<evidence type="ECO:0000256" key="1">
    <source>
        <dbReference type="RuleBase" id="RU365067"/>
    </source>
</evidence>
<keyword evidence="1" id="KW-0472">Membrane</keyword>
<gene>
    <name evidence="2" type="ORF">JXQ802_LOCUS33642</name>
</gene>
<dbReference type="EMBL" id="CAJNOL010001550">
    <property type="protein sequence ID" value="CAF1380319.1"/>
    <property type="molecule type" value="Genomic_DNA"/>
</dbReference>
<comment type="similarity">
    <text evidence="1">Belongs to the RFT1 family.</text>
</comment>
<comment type="caution">
    <text evidence="2">The sequence shown here is derived from an EMBL/GenBank/DDBJ whole genome shotgun (WGS) entry which is preliminary data.</text>
</comment>
<keyword evidence="3" id="KW-1185">Reference proteome</keyword>
<dbReference type="GO" id="GO:0006488">
    <property type="term" value="P:dolichol-linked oligosaccharide biosynthetic process"/>
    <property type="evidence" value="ECO:0007669"/>
    <property type="project" value="InterPro"/>
</dbReference>
<name>A0A815JJM8_9BILA</name>
<comment type="subcellular location">
    <subcellularLocation>
        <location evidence="1">Endoplasmic reticulum membrane</location>
        <topology evidence="1">Multi-pass membrane protein</topology>
    </subcellularLocation>
</comment>
<evidence type="ECO:0000313" key="3">
    <source>
        <dbReference type="Proteomes" id="UP000663870"/>
    </source>
</evidence>
<comment type="function">
    <text evidence="1">Intramembrane glycolipid transporter that operates in the biosynthetic pathway of dolichol-linked oligosaccharides, the glycan precursors employed in protein asparagine (N)-glycosylation. The sequential addition of sugars to dolichol pyrophosphate produces dolichol-linked oligosaccharides containing fourteen sugars, including two GlcNAcs, nine mannoses and three glucoses. Once assembled, the oligosaccharide is transferred from the lipid to nascent proteins by oligosaccharyltransferases. The assembly of dolichol-linked oligosaccharides begins on the cytosolic side of the endoplasmic reticulum membrane and finishes in its lumen. RFT1 could mediate the translocation of the cytosolically oriented intermediate DolPP-GlcNAc2Man5, produced by ALG11, into the ER lumen where dolichol-linked oligosaccharides assembly continues. However, the intramembrane lipid transporter activity could not be confirmed in vitro.</text>
</comment>
<dbReference type="InterPro" id="IPR007594">
    <property type="entry name" value="RFT1"/>
</dbReference>
<accession>A0A815JJM8</accession>
<evidence type="ECO:0000313" key="2">
    <source>
        <dbReference type="EMBL" id="CAF1380319.1"/>
    </source>
</evidence>